<dbReference type="Pfam" id="PF13087">
    <property type="entry name" value="AAA_12"/>
    <property type="match status" value="1"/>
</dbReference>
<dbReference type="CDD" id="cd18808">
    <property type="entry name" value="SF1_C_Upf1"/>
    <property type="match status" value="1"/>
</dbReference>
<evidence type="ECO:0000259" key="7">
    <source>
        <dbReference type="Pfam" id="PF13086"/>
    </source>
</evidence>
<gene>
    <name evidence="10" type="ORF">PILCRDRAFT_825357</name>
</gene>
<dbReference type="Proteomes" id="UP000054166">
    <property type="component" value="Unassembled WGS sequence"/>
</dbReference>
<dbReference type="HOGENOM" id="CLU_001666_8_3_1"/>
<dbReference type="GO" id="GO:0000184">
    <property type="term" value="P:nuclear-transcribed mRNA catabolic process, nonsense-mediated decay"/>
    <property type="evidence" value="ECO:0007669"/>
    <property type="project" value="TreeGrafter"/>
</dbReference>
<evidence type="ECO:0000313" key="10">
    <source>
        <dbReference type="EMBL" id="KIM77394.1"/>
    </source>
</evidence>
<dbReference type="InterPro" id="IPR045055">
    <property type="entry name" value="DNA2/NAM7-like"/>
</dbReference>
<evidence type="ECO:0008006" key="12">
    <source>
        <dbReference type="Google" id="ProtNLM"/>
    </source>
</evidence>
<evidence type="ECO:0000256" key="3">
    <source>
        <dbReference type="ARBA" id="ARBA00022801"/>
    </source>
</evidence>
<dbReference type="GO" id="GO:0003724">
    <property type="term" value="F:RNA helicase activity"/>
    <property type="evidence" value="ECO:0007669"/>
    <property type="project" value="TreeGrafter"/>
</dbReference>
<dbReference type="Pfam" id="PF13086">
    <property type="entry name" value="AAA_11"/>
    <property type="match status" value="1"/>
</dbReference>
<dbReference type="InterPro" id="IPR041677">
    <property type="entry name" value="DNA2/NAM7_AAA_11"/>
</dbReference>
<sequence>MGQNIFQPSDIISEAERNHLKAGEEEWLEYRAFNAPLGSASGIGTPRYDWRSRASSRTRLAMAGEYYDGPDLNIRRIAPPQVHVQTGEPFYEEIKTYADRFLPLLDAEQEEEEAKFKKRLSNWSLDRLKEEGYCLTEMAAFWMEKTQFGRPVASFMLGPGLVLPDHKFDNGTQVLVSRIDPLKEEPLNGNVVECTMTHIRVAFEGRFELDEPSWRLDVGRSNIIFDRMRTAISHFNHNPLSLEHSGTSSDLHIFQGTHLRDVLLRTFSPALSSTHAPLQAADDINYLSHETLEHRSRESGDHNGAFKDDMRVRSWAKRYSEVNPVRVEGDPVLSSLNATQTRAIAMMIGERISLVQGPPGTGKTKTIIETVKLLKVHFEVVHPLLVCTFTNVAVDNLVEGFVAVGVKALRIAFGGKVKASLFEHTLDYKFDHHPSKPQLDKFAQEEHALDREITALEKRIFELETDGRYQGRLDRMRASVVFKERQRNIVRARKYVLRQKMLRQILAAADVICTTCITSAANALNVIDFPVVFLDEASMSTEPATLIPIMKGSQHVALIGDHKQLPPVITSPQALANGLGISLFERLTEEGVVPSIMLDVQYRMHPSISRFPSSEFYNFALRDGTVDSNGEPLLGLMPPMSSHLQVDTATGKKPSIVFLDHAGPETTKDRSRVNHKEADIVLTVVEDLLSQNENLRGEDIGIIAPYVGQVSLLKRMFEVDINKKNRAKFEETLGSLRMLQLKDIEIKTVDGFEGREKEVIIFSTVRNNAGGYIGFLADRRRLNVGLTRAKRGLFVVGSMSTLKVGKMSHGTTGDGQTFARVGKGAQAWRRYAEFLNQEKMVIQLDGYGKVSKPRPELVVPMELWAG</sequence>
<dbReference type="AlphaFoldDB" id="A0A0C3FBZ0"/>
<feature type="coiled-coil region" evidence="6">
    <location>
        <begin position="439"/>
        <end position="466"/>
    </location>
</feature>
<dbReference type="FunFam" id="3.40.50.300:FF:000326">
    <property type="entry name" value="P-loop containing nucleoside triphosphate hydrolase"/>
    <property type="match status" value="1"/>
</dbReference>
<dbReference type="InterPro" id="IPR027417">
    <property type="entry name" value="P-loop_NTPase"/>
</dbReference>
<dbReference type="EMBL" id="KN833025">
    <property type="protein sequence ID" value="KIM77394.1"/>
    <property type="molecule type" value="Genomic_DNA"/>
</dbReference>
<dbReference type="Gene3D" id="3.40.50.300">
    <property type="entry name" value="P-loop containing nucleotide triphosphate hydrolases"/>
    <property type="match status" value="2"/>
</dbReference>
<keyword evidence="6" id="KW-0175">Coiled coil</keyword>
<proteinExistence type="inferred from homology"/>
<feature type="domain" description="Helicase SMUBP-2/HCS1 1B" evidence="9">
    <location>
        <begin position="101"/>
        <end position="207"/>
    </location>
</feature>
<evidence type="ECO:0000256" key="1">
    <source>
        <dbReference type="ARBA" id="ARBA00007913"/>
    </source>
</evidence>
<dbReference type="GO" id="GO:0003723">
    <property type="term" value="F:RNA binding"/>
    <property type="evidence" value="ECO:0007669"/>
    <property type="project" value="InterPro"/>
</dbReference>
<evidence type="ECO:0000259" key="9">
    <source>
        <dbReference type="Pfam" id="PF21138"/>
    </source>
</evidence>
<protein>
    <recommendedName>
        <fullName evidence="12">AAA+ ATPase domain-containing protein</fullName>
    </recommendedName>
</protein>
<evidence type="ECO:0000313" key="11">
    <source>
        <dbReference type="Proteomes" id="UP000054166"/>
    </source>
</evidence>
<keyword evidence="5" id="KW-0067">ATP-binding</keyword>
<evidence type="ECO:0000256" key="5">
    <source>
        <dbReference type="ARBA" id="ARBA00022840"/>
    </source>
</evidence>
<dbReference type="GO" id="GO:0005524">
    <property type="term" value="F:ATP binding"/>
    <property type="evidence" value="ECO:0007669"/>
    <property type="project" value="UniProtKB-KW"/>
</dbReference>
<dbReference type="InParanoid" id="A0A0C3FBZ0"/>
<dbReference type="Gene3D" id="2.40.30.270">
    <property type="match status" value="1"/>
</dbReference>
<evidence type="ECO:0000259" key="8">
    <source>
        <dbReference type="Pfam" id="PF13087"/>
    </source>
</evidence>
<dbReference type="GO" id="GO:0016787">
    <property type="term" value="F:hydrolase activity"/>
    <property type="evidence" value="ECO:0007669"/>
    <property type="project" value="UniProtKB-KW"/>
</dbReference>
<dbReference type="GO" id="GO:0005737">
    <property type="term" value="C:cytoplasm"/>
    <property type="evidence" value="ECO:0007669"/>
    <property type="project" value="TreeGrafter"/>
</dbReference>
<keyword evidence="4" id="KW-0347">Helicase</keyword>
<name>A0A0C3FBZ0_PILCF</name>
<reference evidence="10 11" key="1">
    <citation type="submission" date="2014-04" db="EMBL/GenBank/DDBJ databases">
        <authorList>
            <consortium name="DOE Joint Genome Institute"/>
            <person name="Kuo A."/>
            <person name="Tarkka M."/>
            <person name="Buscot F."/>
            <person name="Kohler A."/>
            <person name="Nagy L.G."/>
            <person name="Floudas D."/>
            <person name="Copeland A."/>
            <person name="Barry K.W."/>
            <person name="Cichocki N."/>
            <person name="Veneault-Fourrey C."/>
            <person name="LaButti K."/>
            <person name="Lindquist E.A."/>
            <person name="Lipzen A."/>
            <person name="Lundell T."/>
            <person name="Morin E."/>
            <person name="Murat C."/>
            <person name="Sun H."/>
            <person name="Tunlid A."/>
            <person name="Henrissat B."/>
            <person name="Grigoriev I.V."/>
            <person name="Hibbett D.S."/>
            <person name="Martin F."/>
            <person name="Nordberg H.P."/>
            <person name="Cantor M.N."/>
            <person name="Hua S.X."/>
        </authorList>
    </citation>
    <scope>NUCLEOTIDE SEQUENCE [LARGE SCALE GENOMIC DNA]</scope>
    <source>
        <strain evidence="10 11">F 1598</strain>
    </source>
</reference>
<dbReference type="InterPro" id="IPR047187">
    <property type="entry name" value="SF1_C_Upf1"/>
</dbReference>
<dbReference type="InterPro" id="IPR048761">
    <property type="entry name" value="SMUBP-2_HCS1_1B"/>
</dbReference>
<dbReference type="STRING" id="765440.A0A0C3FBZ0"/>
<organism evidence="10 11">
    <name type="scientific">Piloderma croceum (strain F 1598)</name>
    <dbReference type="NCBI Taxonomy" id="765440"/>
    <lineage>
        <taxon>Eukaryota</taxon>
        <taxon>Fungi</taxon>
        <taxon>Dikarya</taxon>
        <taxon>Basidiomycota</taxon>
        <taxon>Agaricomycotina</taxon>
        <taxon>Agaricomycetes</taxon>
        <taxon>Agaricomycetidae</taxon>
        <taxon>Atheliales</taxon>
        <taxon>Atheliaceae</taxon>
        <taxon>Piloderma</taxon>
    </lineage>
</organism>
<evidence type="ECO:0000256" key="2">
    <source>
        <dbReference type="ARBA" id="ARBA00022741"/>
    </source>
</evidence>
<evidence type="ECO:0000256" key="4">
    <source>
        <dbReference type="ARBA" id="ARBA00022806"/>
    </source>
</evidence>
<evidence type="ECO:0000256" key="6">
    <source>
        <dbReference type="SAM" id="Coils"/>
    </source>
</evidence>
<feature type="domain" description="DNA2/NAM7 helicase-like C-terminal" evidence="8">
    <location>
        <begin position="580"/>
        <end position="799"/>
    </location>
</feature>
<dbReference type="GO" id="GO:0005694">
    <property type="term" value="C:chromosome"/>
    <property type="evidence" value="ECO:0007669"/>
    <property type="project" value="UniProtKB-ARBA"/>
</dbReference>
<dbReference type="SUPFAM" id="SSF52540">
    <property type="entry name" value="P-loop containing nucleoside triphosphate hydrolases"/>
    <property type="match status" value="1"/>
</dbReference>
<dbReference type="OrthoDB" id="6513042at2759"/>
<dbReference type="PANTHER" id="PTHR10887:SF517">
    <property type="entry name" value="RNA HELICASE NONSENSE MRNA REDUCING FACTOR"/>
    <property type="match status" value="1"/>
</dbReference>
<feature type="domain" description="DNA2/NAM7 helicase helicase" evidence="7">
    <location>
        <begin position="336"/>
        <end position="571"/>
    </location>
</feature>
<reference evidence="11" key="2">
    <citation type="submission" date="2015-01" db="EMBL/GenBank/DDBJ databases">
        <title>Evolutionary Origins and Diversification of the Mycorrhizal Mutualists.</title>
        <authorList>
            <consortium name="DOE Joint Genome Institute"/>
            <consortium name="Mycorrhizal Genomics Consortium"/>
            <person name="Kohler A."/>
            <person name="Kuo A."/>
            <person name="Nagy L.G."/>
            <person name="Floudas D."/>
            <person name="Copeland A."/>
            <person name="Barry K.W."/>
            <person name="Cichocki N."/>
            <person name="Veneault-Fourrey C."/>
            <person name="LaButti K."/>
            <person name="Lindquist E.A."/>
            <person name="Lipzen A."/>
            <person name="Lundell T."/>
            <person name="Morin E."/>
            <person name="Murat C."/>
            <person name="Riley R."/>
            <person name="Ohm R."/>
            <person name="Sun H."/>
            <person name="Tunlid A."/>
            <person name="Henrissat B."/>
            <person name="Grigoriev I.V."/>
            <person name="Hibbett D.S."/>
            <person name="Martin F."/>
        </authorList>
    </citation>
    <scope>NUCLEOTIDE SEQUENCE [LARGE SCALE GENOMIC DNA]</scope>
    <source>
        <strain evidence="11">F 1598</strain>
    </source>
</reference>
<dbReference type="InterPro" id="IPR041679">
    <property type="entry name" value="DNA2/NAM7-like_C"/>
</dbReference>
<accession>A0A0C3FBZ0</accession>
<comment type="similarity">
    <text evidence="1">Belongs to the DNA2/NAM7 helicase family.</text>
</comment>
<dbReference type="Pfam" id="PF21138">
    <property type="entry name" value="SMUBP-2_HCS1_1B"/>
    <property type="match status" value="1"/>
</dbReference>
<keyword evidence="11" id="KW-1185">Reference proteome</keyword>
<keyword evidence="3" id="KW-0378">Hydrolase</keyword>
<dbReference type="PANTHER" id="PTHR10887">
    <property type="entry name" value="DNA2/NAM7 HELICASE FAMILY"/>
    <property type="match status" value="1"/>
</dbReference>
<keyword evidence="2" id="KW-0547">Nucleotide-binding</keyword>